<evidence type="ECO:0000256" key="4">
    <source>
        <dbReference type="ARBA" id="ARBA00022692"/>
    </source>
</evidence>
<keyword evidence="9" id="KW-1185">Reference proteome</keyword>
<evidence type="ECO:0000256" key="3">
    <source>
        <dbReference type="ARBA" id="ARBA00022475"/>
    </source>
</evidence>
<reference evidence="8 9" key="1">
    <citation type="journal article" date="2014" name="Int. J. Syst. Evol. Microbiol.">
        <title>Complete genome sequence of Corynebacterium casei LMG S-19264T (=DSM 44701T), isolated from a smear-ripened cheese.</title>
        <authorList>
            <consortium name="US DOE Joint Genome Institute (JGI-PGF)"/>
            <person name="Walter F."/>
            <person name="Albersmeier A."/>
            <person name="Kalinowski J."/>
            <person name="Ruckert C."/>
        </authorList>
    </citation>
    <scope>NUCLEOTIDE SEQUENCE [LARGE SCALE GENOMIC DNA]</scope>
    <source>
        <strain evidence="8 9">CGMCC 1.15896</strain>
    </source>
</reference>
<comment type="similarity">
    <text evidence="2">Belongs to the DoxX family.</text>
</comment>
<keyword evidence="6 7" id="KW-0472">Membrane</keyword>
<protein>
    <recommendedName>
        <fullName evidence="10">DoxX family protein</fullName>
    </recommendedName>
</protein>
<dbReference type="InterPro" id="IPR051907">
    <property type="entry name" value="DoxX-like_oxidoreductase"/>
</dbReference>
<evidence type="ECO:0000256" key="5">
    <source>
        <dbReference type="ARBA" id="ARBA00022989"/>
    </source>
</evidence>
<name>A0A916R6B0_9HYPH</name>
<keyword evidence="5 7" id="KW-1133">Transmembrane helix</keyword>
<dbReference type="PANTHER" id="PTHR33452:SF7">
    <property type="entry name" value="DOXX FAMILY PROTEIN"/>
    <property type="match status" value="1"/>
</dbReference>
<feature type="transmembrane region" description="Helical" evidence="7">
    <location>
        <begin position="18"/>
        <end position="37"/>
    </location>
</feature>
<gene>
    <name evidence="8" type="ORF">GCM10011499_05820</name>
</gene>
<comment type="subcellular location">
    <subcellularLocation>
        <location evidence="1">Cell membrane</location>
        <topology evidence="1">Multi-pass membrane protein</topology>
    </subcellularLocation>
</comment>
<evidence type="ECO:0000256" key="1">
    <source>
        <dbReference type="ARBA" id="ARBA00004651"/>
    </source>
</evidence>
<keyword evidence="4 7" id="KW-0812">Transmembrane</keyword>
<organism evidence="8 9">
    <name type="scientific">Pelagibacterium lentulum</name>
    <dbReference type="NCBI Taxonomy" id="2029865"/>
    <lineage>
        <taxon>Bacteria</taxon>
        <taxon>Pseudomonadati</taxon>
        <taxon>Pseudomonadota</taxon>
        <taxon>Alphaproteobacteria</taxon>
        <taxon>Hyphomicrobiales</taxon>
        <taxon>Devosiaceae</taxon>
        <taxon>Pelagibacterium</taxon>
    </lineage>
</organism>
<dbReference type="AlphaFoldDB" id="A0A916R6B0"/>
<dbReference type="EMBL" id="BMKB01000001">
    <property type="protein sequence ID" value="GGA39206.1"/>
    <property type="molecule type" value="Genomic_DNA"/>
</dbReference>
<evidence type="ECO:0000313" key="8">
    <source>
        <dbReference type="EMBL" id="GGA39206.1"/>
    </source>
</evidence>
<evidence type="ECO:0000256" key="2">
    <source>
        <dbReference type="ARBA" id="ARBA00006679"/>
    </source>
</evidence>
<evidence type="ECO:0000256" key="6">
    <source>
        <dbReference type="ARBA" id="ARBA00023136"/>
    </source>
</evidence>
<evidence type="ECO:0000313" key="9">
    <source>
        <dbReference type="Proteomes" id="UP000596977"/>
    </source>
</evidence>
<dbReference type="PANTHER" id="PTHR33452">
    <property type="entry name" value="OXIDOREDUCTASE CATD-RELATED"/>
    <property type="match status" value="1"/>
</dbReference>
<dbReference type="InterPro" id="IPR032808">
    <property type="entry name" value="DoxX"/>
</dbReference>
<dbReference type="Proteomes" id="UP000596977">
    <property type="component" value="Unassembled WGS sequence"/>
</dbReference>
<proteinExistence type="inferred from homology"/>
<accession>A0A916R6B0</accession>
<evidence type="ECO:0008006" key="10">
    <source>
        <dbReference type="Google" id="ProtNLM"/>
    </source>
</evidence>
<dbReference type="Pfam" id="PF07681">
    <property type="entry name" value="DoxX"/>
    <property type="match status" value="1"/>
</dbReference>
<sequence length="175" mass="19322">MNLLVTSVWAFYRRAEDFIGLVPMSLALLVLRIALAVPFFRSGLTKWDGFLSLSAGHLYLFRQEFRLHLFGNAYRFPFPDLMAWTAAIGEIVLPILLVAGLFTRFSALGLLVMTAIIQLTIPHGWANFHLPWAAMALMLMHAGGGRIAVDALIARSSASEGGNGFAVRTRDKTKT</sequence>
<dbReference type="GO" id="GO:0005886">
    <property type="term" value="C:plasma membrane"/>
    <property type="evidence" value="ECO:0007669"/>
    <property type="project" value="UniProtKB-SubCell"/>
</dbReference>
<keyword evidence="3" id="KW-1003">Cell membrane</keyword>
<evidence type="ECO:0000256" key="7">
    <source>
        <dbReference type="SAM" id="Phobius"/>
    </source>
</evidence>
<feature type="transmembrane region" description="Helical" evidence="7">
    <location>
        <begin position="108"/>
        <end position="126"/>
    </location>
</feature>
<comment type="caution">
    <text evidence="8">The sequence shown here is derived from an EMBL/GenBank/DDBJ whole genome shotgun (WGS) entry which is preliminary data.</text>
</comment>
<feature type="transmembrane region" description="Helical" evidence="7">
    <location>
        <begin position="81"/>
        <end position="101"/>
    </location>
</feature>